<dbReference type="PhylomeDB" id="A0A0G4HMQ8"/>
<dbReference type="VEuPathDB" id="CryptoDB:Cvel_29282"/>
<dbReference type="AlphaFoldDB" id="A0A0G4HMQ8"/>
<name>A0A0G4HMQ8_9ALVE</name>
<accession>A0A0G4HMQ8</accession>
<sequence>MRKCELMFSWNEVREEGASDPRRWKGTPRLPCLNHLRYRNDTNQYVNEEPSDSVFMVYGPQSVGKTRTLEELRDQWRDEGRLVIDLDLKDETYRVADVGRLLWEFLRKEGDRLGLNFAPIVQEEVKKLLKQGSTPPTSFKD</sequence>
<gene>
    <name evidence="1" type="ORF">Cvel_29282</name>
</gene>
<protein>
    <submittedName>
        <fullName evidence="1">Uncharacterized protein</fullName>
    </submittedName>
</protein>
<reference evidence="1" key="1">
    <citation type="submission" date="2014-11" db="EMBL/GenBank/DDBJ databases">
        <authorList>
            <person name="Otto D Thomas"/>
            <person name="Naeem Raeece"/>
        </authorList>
    </citation>
    <scope>NUCLEOTIDE SEQUENCE</scope>
</reference>
<evidence type="ECO:0000313" key="1">
    <source>
        <dbReference type="EMBL" id="CEM45508.1"/>
    </source>
</evidence>
<organism evidence="1">
    <name type="scientific">Chromera velia CCMP2878</name>
    <dbReference type="NCBI Taxonomy" id="1169474"/>
    <lineage>
        <taxon>Eukaryota</taxon>
        <taxon>Sar</taxon>
        <taxon>Alveolata</taxon>
        <taxon>Colpodellida</taxon>
        <taxon>Chromeraceae</taxon>
        <taxon>Chromera</taxon>
    </lineage>
</organism>
<dbReference type="EMBL" id="CDMZ01003206">
    <property type="protein sequence ID" value="CEM45508.1"/>
    <property type="molecule type" value="Genomic_DNA"/>
</dbReference>
<proteinExistence type="predicted"/>